<dbReference type="KEGG" id="caqu:CAQU_00375"/>
<dbReference type="Pfam" id="PF07859">
    <property type="entry name" value="Abhydrolase_3"/>
    <property type="match status" value="1"/>
</dbReference>
<evidence type="ECO:0000313" key="4">
    <source>
        <dbReference type="Proteomes" id="UP000185478"/>
    </source>
</evidence>
<evidence type="ECO:0000313" key="3">
    <source>
        <dbReference type="EMBL" id="APT83798.1"/>
    </source>
</evidence>
<accession>A0A1L7CD81</accession>
<dbReference type="RefSeq" id="WP_075724251.1">
    <property type="nucleotide sequence ID" value="NZ_CP009245.1"/>
</dbReference>
<dbReference type="SUPFAM" id="SSF53474">
    <property type="entry name" value="alpha/beta-Hydrolases"/>
    <property type="match status" value="1"/>
</dbReference>
<gene>
    <name evidence="3" type="ORF">CAQU_00375</name>
</gene>
<dbReference type="InterPro" id="IPR013094">
    <property type="entry name" value="AB_hydrolase_3"/>
</dbReference>
<dbReference type="Proteomes" id="UP000185478">
    <property type="component" value="Chromosome"/>
</dbReference>
<dbReference type="InterPro" id="IPR029058">
    <property type="entry name" value="AB_hydrolase_fold"/>
</dbReference>
<reference evidence="3 4" key="1">
    <citation type="submission" date="2014-08" db="EMBL/GenBank/DDBJ databases">
        <title>Complete genome sequence of Corynebacterium aquilae S-613T(T) (=DSM 44791(T)), isolated from the choana of a healthy golden eagle.</title>
        <authorList>
            <person name="Ruckert C."/>
            <person name="Albersmeier A."/>
            <person name="Winkler A."/>
            <person name="Kalinowski J."/>
        </authorList>
    </citation>
    <scope>NUCLEOTIDE SEQUENCE [LARGE SCALE GENOMIC DNA]</scope>
    <source>
        <strain evidence="3 4">S-613</strain>
    </source>
</reference>
<dbReference type="AlphaFoldDB" id="A0A1L7CD81"/>
<evidence type="ECO:0000256" key="1">
    <source>
        <dbReference type="SAM" id="MobiDB-lite"/>
    </source>
</evidence>
<protein>
    <recommendedName>
        <fullName evidence="2">Alpha/beta hydrolase fold-3 domain-containing protein</fullName>
    </recommendedName>
</protein>
<feature type="domain" description="Alpha/beta hydrolase fold-3" evidence="2">
    <location>
        <begin position="134"/>
        <end position="224"/>
    </location>
</feature>
<feature type="region of interest" description="Disordered" evidence="1">
    <location>
        <begin position="1"/>
        <end position="25"/>
    </location>
</feature>
<proteinExistence type="predicted"/>
<keyword evidence="4" id="KW-1185">Reference proteome</keyword>
<feature type="compositionally biased region" description="Basic and acidic residues" evidence="1">
    <location>
        <begin position="9"/>
        <end position="25"/>
    </location>
</feature>
<organism evidence="3 4">
    <name type="scientific">Corynebacterium aquilae DSM 44791</name>
    <dbReference type="NCBI Taxonomy" id="1431546"/>
    <lineage>
        <taxon>Bacteria</taxon>
        <taxon>Bacillati</taxon>
        <taxon>Actinomycetota</taxon>
        <taxon>Actinomycetes</taxon>
        <taxon>Mycobacteriales</taxon>
        <taxon>Corynebacteriaceae</taxon>
        <taxon>Corynebacterium</taxon>
    </lineage>
</organism>
<sequence length="314" mass="33666">MTTSSSRPVSDEHQPDVVHDEATGRDFHVGGTDHALSDVEQLEQLRWYVEQHHPAPKNPTEADCVEEAQALADEFDAWAARLPDRLVHAAMMMLGAARDHSWPGSRLSPQLRVEEQDFGTVITPAQCAADAPVVVCAHGGAFVRGGGQAREMAWLPVVAALAEASGAVVVDVDYPVRIGIDIAEQVDAVGRVIEWVRETYPDRTVVGLGASAGAVLVAAHAHALDGLVLSRPTMATESKLVAAPFAIDTSEQAVSTWPATCVLVGEQDERVPRHETVEAHAHKVHVYPATHLILTPEVARARLADAAAFIRDLA</sequence>
<dbReference type="OrthoDB" id="4418429at2"/>
<dbReference type="EMBL" id="CP009245">
    <property type="protein sequence ID" value="APT83798.1"/>
    <property type="molecule type" value="Genomic_DNA"/>
</dbReference>
<dbReference type="Gene3D" id="3.40.50.1820">
    <property type="entry name" value="alpha/beta hydrolase"/>
    <property type="match status" value="1"/>
</dbReference>
<evidence type="ECO:0000259" key="2">
    <source>
        <dbReference type="Pfam" id="PF07859"/>
    </source>
</evidence>
<name>A0A1L7CD81_9CORY</name>
<dbReference type="GO" id="GO:0016787">
    <property type="term" value="F:hydrolase activity"/>
    <property type="evidence" value="ECO:0007669"/>
    <property type="project" value="InterPro"/>
</dbReference>
<dbReference type="STRING" id="1431546.CAQU_00375"/>